<dbReference type="EMBL" id="JAAWWB010000015">
    <property type="protein sequence ID" value="KAG6764991.1"/>
    <property type="molecule type" value="Genomic_DNA"/>
</dbReference>
<keyword evidence="5" id="KW-0375">Hydrogen ion transport</keyword>
<keyword evidence="7" id="KW-0406">Ion transport</keyword>
<dbReference type="GO" id="GO:0000145">
    <property type="term" value="C:exocyst"/>
    <property type="evidence" value="ECO:0007669"/>
    <property type="project" value="InterPro"/>
</dbReference>
<evidence type="ECO:0000256" key="9">
    <source>
        <dbReference type="ARBA" id="ARBA00023136"/>
    </source>
</evidence>
<feature type="domain" description="Exocyst complex subunit Exo70 C-terminal" evidence="14">
    <location>
        <begin position="389"/>
        <end position="745"/>
    </location>
</feature>
<evidence type="ECO:0000256" key="6">
    <source>
        <dbReference type="ARBA" id="ARBA00022792"/>
    </source>
</evidence>
<keyword evidence="13" id="KW-0268">Exocytosis</keyword>
<keyword evidence="8" id="KW-0496">Mitochondrion</keyword>
<comment type="function">
    <text evidence="12">Mitochondrial membrane ATP synthase (F(1)F(0) ATP synthase or Complex V) produces ATP from ADP in the presence of a proton gradient across the membrane which is generated by electron transport complexes of the respiratory chain. F-type ATPases consist of two structural domains, F(1) - containing the extramembraneous catalytic core, and F(0) - containing the membrane proton channel, linked together by a central stalk and a peripheral stalk. During catalysis, ATP synthesis in the catalytic domain of F(1) is coupled via a rotary mechanism of the central stalk subunits to proton translocation. Part of the complex F(1) domain and of the central stalk which is part of the complex rotary element. Rotation of the central stalk against the surrounding alpha(3)beta(3) subunits leads to hydrolysis of ATP in three separate catalytic sites on the beta subunits.</text>
</comment>
<evidence type="ECO:0000259" key="14">
    <source>
        <dbReference type="Pfam" id="PF03081"/>
    </source>
</evidence>
<evidence type="ECO:0000256" key="12">
    <source>
        <dbReference type="ARBA" id="ARBA00025364"/>
    </source>
</evidence>
<keyword evidence="10" id="KW-0139">CF(1)</keyword>
<dbReference type="InterPro" id="IPR006721">
    <property type="entry name" value="ATP_synth_F1_esu_mt"/>
</dbReference>
<comment type="subcellular location">
    <subcellularLocation>
        <location evidence="1">Mitochondrion inner membrane</location>
    </subcellularLocation>
</comment>
<evidence type="ECO:0000256" key="11">
    <source>
        <dbReference type="ARBA" id="ARBA00023310"/>
    </source>
</evidence>
<reference evidence="15" key="1">
    <citation type="journal article" date="2020" name="bioRxiv">
        <title>Hybrid origin of Populus tomentosa Carr. identified through genome sequencing and phylogenomic analysis.</title>
        <authorList>
            <person name="An X."/>
            <person name="Gao K."/>
            <person name="Chen Z."/>
            <person name="Li J."/>
            <person name="Yang X."/>
            <person name="Yang X."/>
            <person name="Zhou J."/>
            <person name="Guo T."/>
            <person name="Zhao T."/>
            <person name="Huang S."/>
            <person name="Miao D."/>
            <person name="Khan W.U."/>
            <person name="Rao P."/>
            <person name="Ye M."/>
            <person name="Lei B."/>
            <person name="Liao W."/>
            <person name="Wang J."/>
            <person name="Ji L."/>
            <person name="Li Y."/>
            <person name="Guo B."/>
            <person name="Mustafa N.S."/>
            <person name="Li S."/>
            <person name="Yun Q."/>
            <person name="Keller S.R."/>
            <person name="Mao J."/>
            <person name="Zhang R."/>
            <person name="Strauss S.H."/>
        </authorList>
    </citation>
    <scope>NUCLEOTIDE SEQUENCE</scope>
    <source>
        <strain evidence="15">GM15</strain>
        <tissue evidence="15">Leaf</tissue>
    </source>
</reference>
<dbReference type="InterPro" id="IPR004140">
    <property type="entry name" value="Exo70"/>
</dbReference>
<evidence type="ECO:0000256" key="2">
    <source>
        <dbReference type="ARBA" id="ARBA00009502"/>
    </source>
</evidence>
<evidence type="ECO:0000256" key="5">
    <source>
        <dbReference type="ARBA" id="ARBA00022781"/>
    </source>
</evidence>
<comment type="similarity">
    <text evidence="2">Belongs to the eukaryotic ATPase epsilon family.</text>
</comment>
<dbReference type="Pfam" id="PF04627">
    <property type="entry name" value="ATP-synt_Eps"/>
    <property type="match status" value="1"/>
</dbReference>
<dbReference type="PANTHER" id="PTHR12542:SF95">
    <property type="entry name" value="EXOCYST SUBUNIT EXO70 FAMILY PROTEIN"/>
    <property type="match status" value="1"/>
</dbReference>
<dbReference type="FunFam" id="1.10.1620.20:FF:000002">
    <property type="entry name" value="ATP synthase subunit epsilon, mitochondrial"/>
    <property type="match status" value="1"/>
</dbReference>
<protein>
    <recommendedName>
        <fullName evidence="13">Exocyst subunit Exo70 family protein</fullName>
    </recommendedName>
</protein>
<dbReference type="GO" id="GO:0046933">
    <property type="term" value="F:proton-transporting ATP synthase activity, rotational mechanism"/>
    <property type="evidence" value="ECO:0007669"/>
    <property type="project" value="InterPro"/>
</dbReference>
<evidence type="ECO:0000313" key="15">
    <source>
        <dbReference type="EMBL" id="KAG6764991.1"/>
    </source>
</evidence>
<dbReference type="GO" id="GO:0045259">
    <property type="term" value="C:proton-transporting ATP synthase complex"/>
    <property type="evidence" value="ECO:0007669"/>
    <property type="project" value="UniProtKB-KW"/>
</dbReference>
<name>A0A8X8CJA0_POPTO</name>
<evidence type="ECO:0000256" key="13">
    <source>
        <dbReference type="RuleBase" id="RU365026"/>
    </source>
</evidence>
<dbReference type="Proteomes" id="UP000886885">
    <property type="component" value="Chromosome 8A"/>
</dbReference>
<comment type="similarity">
    <text evidence="13">Belongs to the EXO70 family.</text>
</comment>
<evidence type="ECO:0000256" key="10">
    <source>
        <dbReference type="ARBA" id="ARBA00023196"/>
    </source>
</evidence>
<keyword evidence="13" id="KW-0653">Protein transport</keyword>
<gene>
    <name evidence="15" type="ORF">POTOM_029005</name>
</gene>
<dbReference type="GO" id="GO:0006887">
    <property type="term" value="P:exocytosis"/>
    <property type="evidence" value="ECO:0007669"/>
    <property type="project" value="UniProtKB-KW"/>
</dbReference>
<keyword evidence="11" id="KW-0066">ATP synthesis</keyword>
<dbReference type="PANTHER" id="PTHR12542">
    <property type="entry name" value="EXOCYST COMPLEX PROTEIN EXO70"/>
    <property type="match status" value="1"/>
</dbReference>
<dbReference type="GO" id="GO:0005546">
    <property type="term" value="F:phosphatidylinositol-4,5-bisphosphate binding"/>
    <property type="evidence" value="ECO:0007669"/>
    <property type="project" value="InterPro"/>
</dbReference>
<keyword evidence="9" id="KW-0472">Membrane</keyword>
<keyword evidence="4 13" id="KW-0813">Transport</keyword>
<dbReference type="OrthoDB" id="1922221at2759"/>
<evidence type="ECO:0000256" key="4">
    <source>
        <dbReference type="ARBA" id="ARBA00022448"/>
    </source>
</evidence>
<accession>A0A8X8CJA0</accession>
<organism evidence="15 16">
    <name type="scientific">Populus tomentosa</name>
    <name type="common">Chinese white poplar</name>
    <dbReference type="NCBI Taxonomy" id="118781"/>
    <lineage>
        <taxon>Eukaryota</taxon>
        <taxon>Viridiplantae</taxon>
        <taxon>Streptophyta</taxon>
        <taxon>Embryophyta</taxon>
        <taxon>Tracheophyta</taxon>
        <taxon>Spermatophyta</taxon>
        <taxon>Magnoliopsida</taxon>
        <taxon>eudicotyledons</taxon>
        <taxon>Gunneridae</taxon>
        <taxon>Pentapetalae</taxon>
        <taxon>rosids</taxon>
        <taxon>fabids</taxon>
        <taxon>Malpighiales</taxon>
        <taxon>Salicaceae</taxon>
        <taxon>Saliceae</taxon>
        <taxon>Populus</taxon>
    </lineage>
</organism>
<proteinExistence type="inferred from homology"/>
<evidence type="ECO:0000313" key="16">
    <source>
        <dbReference type="Proteomes" id="UP000886885"/>
    </source>
</evidence>
<comment type="function">
    <text evidence="13">Component of the exocyst complex.</text>
</comment>
<keyword evidence="6" id="KW-0999">Mitochondrion inner membrane</keyword>
<dbReference type="CDD" id="cd12153">
    <property type="entry name" value="F1-ATPase_epsilon"/>
    <property type="match status" value="1"/>
</dbReference>
<comment type="subunit">
    <text evidence="3">F-type ATPases have 2 components, CF(1) - the catalytic core - and CF(0) - the membrane proton channel. CF(1) has five subunits: alpha(3), beta(3), gamma(1), delta(1), epsilon(1). CF(0) has three main subunits: a, b and c.</text>
</comment>
<evidence type="ECO:0000256" key="1">
    <source>
        <dbReference type="ARBA" id="ARBA00004273"/>
    </source>
</evidence>
<dbReference type="Pfam" id="PF03081">
    <property type="entry name" value="Exo70_C"/>
    <property type="match status" value="1"/>
</dbReference>
<evidence type="ECO:0000256" key="7">
    <source>
        <dbReference type="ARBA" id="ARBA00023065"/>
    </source>
</evidence>
<dbReference type="GO" id="GO:0015031">
    <property type="term" value="P:protein transport"/>
    <property type="evidence" value="ECO:0007669"/>
    <property type="project" value="UniProtKB-KW"/>
</dbReference>
<dbReference type="GO" id="GO:0005743">
    <property type="term" value="C:mitochondrial inner membrane"/>
    <property type="evidence" value="ECO:0007669"/>
    <property type="project" value="UniProtKB-SubCell"/>
</dbReference>
<keyword evidence="16" id="KW-1185">Reference proteome</keyword>
<comment type="caution">
    <text evidence="15">The sequence shown here is derived from an EMBL/GenBank/DDBJ whole genome shotgun (WGS) entry which is preliminary data.</text>
</comment>
<dbReference type="AlphaFoldDB" id="A0A8X8CJA0"/>
<sequence>MDFNASKYYNERYASPRIPSIFSKKSSASSRIHGLSFPVPSSTKEKEKRVHGGFPCLHILMSSMKILNRLMNKSETSDAVFKVPRQGLDLAMAPVDGIDNLSAARIVLNVGILPIMWLPMSKKMAVILENSRALASALDNTGQKLEGIKQRLPSLGAAVRHVPRQKCIFVAIREHIDCAIGPAAAVLKVYDTIQELQKSLLSHPCSDLSTYLLMVKQLEESLKFLTDNCRLAIQWLEAVLEFLENAVPDDLYIMKVKKSLSILQELQATENRARLSGGVLCAAFDKLEIEFRRLLTENCIHVVWDFVSSSIGDQASTAPSPLPVAVVQKLQAIIGKLNADNRFEKCMSTYAEIRSLNTRRSFQALDLNYLDLSISEFDDVQDVECYIDQWCKHFQLAIKHVFEIEYKLCSDVFEKNGPDVWMDCFAKIAIQSGILSFLHFGKKITACKNDPIKILKLLDIFAMLENLRVDFNRLFGGPACIEIQTLTRDLIKGVVNGACEVFWELPIQVELQRRSSPSLNGSVPRLVSFITDYCNRLLGDDYKPLLTRVLTIQQSWKEDKYQEELITSQIYCIIKQIGLNLDAWSKAHHDLTLSYLFMMNNHCHLGSLKGTKLGDLMGECWLKAHEQYRDYYMTLFLRESWGKIFNLLSQEGRVLSSPTGGFVGDSVKKRLKSFNEEFDHMYQKQSNWVVPNEDLRLKMCQLAVQAFVPVHRSYLQNYGFQAETDDSPGRHVKYTTQGLETMLSSLFQPKLSKSGTTKQNRFIVTTTTKKKNLPLHPIKYKFSFSSVLNQIEKPERREEERGVIPMASNAAAPFWRAAGMTYITYSNICANLVRNCLKEPYKTEALSREKVHFAVTKFVDGNPQKPSKAPPFLFFLILSSYKSVALRSGVFGFWVIAVSFS</sequence>
<evidence type="ECO:0000256" key="8">
    <source>
        <dbReference type="ARBA" id="ARBA00023128"/>
    </source>
</evidence>
<dbReference type="InterPro" id="IPR046364">
    <property type="entry name" value="Exo70_C"/>
</dbReference>
<dbReference type="Pfam" id="PF20669">
    <property type="entry name" value="Exo70_N"/>
    <property type="match status" value="1"/>
</dbReference>
<evidence type="ECO:0000256" key="3">
    <source>
        <dbReference type="ARBA" id="ARBA00011648"/>
    </source>
</evidence>